<gene>
    <name evidence="2" type="ORF">ACH5RR_036284</name>
</gene>
<sequence length="78" mass="8267">MMKTSIQSILVVVLFAIAIALSFPNMGATEQVVETLKTRKLLQSCACSIDADCGLNYRCVTVNAGADVGNIGVCIPQF</sequence>
<feature type="signal peptide" evidence="1">
    <location>
        <begin position="1"/>
        <end position="22"/>
    </location>
</feature>
<reference evidence="2 3" key="1">
    <citation type="submission" date="2024-11" db="EMBL/GenBank/DDBJ databases">
        <title>A near-complete genome assembly of Cinchona calisaya.</title>
        <authorList>
            <person name="Lian D.C."/>
            <person name="Zhao X.W."/>
            <person name="Wei L."/>
        </authorList>
    </citation>
    <scope>NUCLEOTIDE SEQUENCE [LARGE SCALE GENOMIC DNA]</scope>
    <source>
        <tissue evidence="2">Nenye</tissue>
    </source>
</reference>
<organism evidence="2 3">
    <name type="scientific">Cinchona calisaya</name>
    <dbReference type="NCBI Taxonomy" id="153742"/>
    <lineage>
        <taxon>Eukaryota</taxon>
        <taxon>Viridiplantae</taxon>
        <taxon>Streptophyta</taxon>
        <taxon>Embryophyta</taxon>
        <taxon>Tracheophyta</taxon>
        <taxon>Spermatophyta</taxon>
        <taxon>Magnoliopsida</taxon>
        <taxon>eudicotyledons</taxon>
        <taxon>Gunneridae</taxon>
        <taxon>Pentapetalae</taxon>
        <taxon>asterids</taxon>
        <taxon>lamiids</taxon>
        <taxon>Gentianales</taxon>
        <taxon>Rubiaceae</taxon>
        <taxon>Cinchonoideae</taxon>
        <taxon>Cinchoneae</taxon>
        <taxon>Cinchona</taxon>
    </lineage>
</organism>
<dbReference type="EMBL" id="JBJUIK010000015">
    <property type="protein sequence ID" value="KAL3501835.1"/>
    <property type="molecule type" value="Genomic_DNA"/>
</dbReference>
<dbReference type="AlphaFoldDB" id="A0ABD2Y7N9"/>
<comment type="caution">
    <text evidence="2">The sequence shown here is derived from an EMBL/GenBank/DDBJ whole genome shotgun (WGS) entry which is preliminary data.</text>
</comment>
<evidence type="ECO:0000313" key="3">
    <source>
        <dbReference type="Proteomes" id="UP001630127"/>
    </source>
</evidence>
<evidence type="ECO:0000313" key="2">
    <source>
        <dbReference type="EMBL" id="KAL3501835.1"/>
    </source>
</evidence>
<dbReference type="Proteomes" id="UP001630127">
    <property type="component" value="Unassembled WGS sequence"/>
</dbReference>
<feature type="chain" id="PRO_5044872671" evidence="1">
    <location>
        <begin position="23"/>
        <end position="78"/>
    </location>
</feature>
<name>A0ABD2Y7N9_9GENT</name>
<evidence type="ECO:0000256" key="1">
    <source>
        <dbReference type="SAM" id="SignalP"/>
    </source>
</evidence>
<accession>A0ABD2Y7N9</accession>
<protein>
    <submittedName>
        <fullName evidence="2">Uncharacterized protein</fullName>
    </submittedName>
</protein>
<keyword evidence="3" id="KW-1185">Reference proteome</keyword>
<keyword evidence="1" id="KW-0732">Signal</keyword>
<proteinExistence type="predicted"/>